<evidence type="ECO:0000313" key="2">
    <source>
        <dbReference type="Proteomes" id="UP000683925"/>
    </source>
</evidence>
<protein>
    <submittedName>
        <fullName evidence="1">Uncharacterized protein</fullName>
    </submittedName>
</protein>
<dbReference type="EMBL" id="CAJJDP010000058">
    <property type="protein sequence ID" value="CAD8171788.1"/>
    <property type="molecule type" value="Genomic_DNA"/>
</dbReference>
<keyword evidence="2" id="KW-1185">Reference proteome</keyword>
<name>A0A8S1V305_PAROT</name>
<organism evidence="1 2">
    <name type="scientific">Paramecium octaurelia</name>
    <dbReference type="NCBI Taxonomy" id="43137"/>
    <lineage>
        <taxon>Eukaryota</taxon>
        <taxon>Sar</taxon>
        <taxon>Alveolata</taxon>
        <taxon>Ciliophora</taxon>
        <taxon>Intramacronucleata</taxon>
        <taxon>Oligohymenophorea</taxon>
        <taxon>Peniculida</taxon>
        <taxon>Parameciidae</taxon>
        <taxon>Paramecium</taxon>
    </lineage>
</organism>
<reference evidence="1" key="1">
    <citation type="submission" date="2021-01" db="EMBL/GenBank/DDBJ databases">
        <authorList>
            <consortium name="Genoscope - CEA"/>
            <person name="William W."/>
        </authorList>
    </citation>
    <scope>NUCLEOTIDE SEQUENCE</scope>
</reference>
<evidence type="ECO:0000313" key="1">
    <source>
        <dbReference type="EMBL" id="CAD8171788.1"/>
    </source>
</evidence>
<proteinExistence type="predicted"/>
<dbReference type="Proteomes" id="UP000683925">
    <property type="component" value="Unassembled WGS sequence"/>
</dbReference>
<comment type="caution">
    <text evidence="1">The sequence shown here is derived from an EMBL/GenBank/DDBJ whole genome shotgun (WGS) entry which is preliminary data.</text>
</comment>
<sequence>MIDFKCVNNHQLPILMVIFDQNLEFRQRFLFQDCIRSLSRQFSAMGYEVSSKQKHQTVKFN</sequence>
<gene>
    <name evidence="1" type="ORF">POCTA_138.1.T0590023</name>
</gene>
<accession>A0A8S1V305</accession>
<dbReference type="AlphaFoldDB" id="A0A8S1V305"/>